<evidence type="ECO:0000256" key="3">
    <source>
        <dbReference type="PIRSR" id="PIRSR001235-1"/>
    </source>
</evidence>
<evidence type="ECO:0000259" key="5">
    <source>
        <dbReference type="Pfam" id="PF07687"/>
    </source>
</evidence>
<feature type="binding site" evidence="3">
    <location>
        <position position="375"/>
    </location>
    <ligand>
        <name>Zn(2+)</name>
        <dbReference type="ChEBI" id="CHEBI:29105"/>
        <label>2</label>
    </ligand>
</feature>
<feature type="binding site" evidence="3">
    <location>
        <position position="89"/>
    </location>
    <ligand>
        <name>Zn(2+)</name>
        <dbReference type="ChEBI" id="CHEBI:29105"/>
        <label>2</label>
    </ligand>
</feature>
<evidence type="ECO:0000256" key="2">
    <source>
        <dbReference type="ARBA" id="ARBA00022801"/>
    </source>
</evidence>
<dbReference type="InterPro" id="IPR036264">
    <property type="entry name" value="Bact_exopeptidase_dim_dom"/>
</dbReference>
<evidence type="ECO:0000313" key="7">
    <source>
        <dbReference type="Proteomes" id="UP000321085"/>
    </source>
</evidence>
<sequence>MPSNPSAERLIADLRTLATIGRKGQGLYRRAFSEQDLEARLWVKARMEEAGLETSLDSFGNLIGYTPGCERYVLIGSHTDTVPNGGWLDGALGVMAGLEVARVMPPGRETGVAVISFSDEEGRFCPLLGSQLFCGHLSPQSALGLVDESGTALADARAQIGLSGDTVLRLDPSRHVAYLELHIEQGPILEHEGLEIGIVSDIVGIARARVRFRGQADHAGTTPMALRRDAARGAYLFAEEFHRFCSEAAESGSVWNLGGIRAEPGAFNVVAERAEILVEFRSSSSDSIRLMQRQIPILAQAAAQATRADVEILPAGDVAPVAMSARVTEVMARAATALGFRPKPMVSGAGHDAMTMAPHVSTAMLFIPSLGGRSHTPEEHSTDEALTAGLAVLSATAAELLAQEIQLEAVR</sequence>
<feature type="binding site" evidence="4">
    <location>
        <position position="281"/>
    </location>
    <ligand>
        <name>allantoate</name>
        <dbReference type="ChEBI" id="CHEBI:17536"/>
    </ligand>
</feature>
<accession>A0A512BSX1</accession>
<keyword evidence="2 6" id="KW-0378">Hydrolase</keyword>
<dbReference type="NCBIfam" id="TIGR01879">
    <property type="entry name" value="hydantase"/>
    <property type="match status" value="1"/>
</dbReference>
<dbReference type="GO" id="GO:0046872">
    <property type="term" value="F:metal ion binding"/>
    <property type="evidence" value="ECO:0007669"/>
    <property type="project" value="UniProtKB-KW"/>
</dbReference>
<keyword evidence="7" id="KW-1185">Reference proteome</keyword>
<dbReference type="InterPro" id="IPR011650">
    <property type="entry name" value="Peptidase_M20_dimer"/>
</dbReference>
<dbReference type="PANTHER" id="PTHR32494">
    <property type="entry name" value="ALLANTOATE DEIMINASE-RELATED"/>
    <property type="match status" value="1"/>
</dbReference>
<proteinExistence type="inferred from homology"/>
<feature type="binding site" evidence="4">
    <location>
        <position position="268"/>
    </location>
    <ligand>
        <name>allantoate</name>
        <dbReference type="ChEBI" id="CHEBI:17536"/>
    </ligand>
</feature>
<dbReference type="SUPFAM" id="SSF53187">
    <property type="entry name" value="Zn-dependent exopeptidases"/>
    <property type="match status" value="1"/>
</dbReference>
<evidence type="ECO:0000313" key="6">
    <source>
        <dbReference type="EMBL" id="GEO15096.1"/>
    </source>
</evidence>
<feature type="binding site" evidence="3">
    <location>
        <position position="89"/>
    </location>
    <ligand>
        <name>Zn(2+)</name>
        <dbReference type="ChEBI" id="CHEBI:29105"/>
        <label>1</label>
    </ligand>
</feature>
<dbReference type="Pfam" id="PF07687">
    <property type="entry name" value="M20_dimer"/>
    <property type="match status" value="1"/>
</dbReference>
<comment type="caution">
    <text evidence="6">The sequence shown here is derived from an EMBL/GenBank/DDBJ whole genome shotgun (WGS) entry which is preliminary data.</text>
</comment>
<evidence type="ECO:0000256" key="4">
    <source>
        <dbReference type="PIRSR" id="PIRSR001235-2"/>
    </source>
</evidence>
<keyword evidence="3" id="KW-0862">Zinc</keyword>
<dbReference type="InterPro" id="IPR010158">
    <property type="entry name" value="Amidase_Cbmase"/>
</dbReference>
<feature type="binding site" evidence="3">
    <location>
        <position position="182"/>
    </location>
    <ligand>
        <name>Zn(2+)</name>
        <dbReference type="ChEBI" id="CHEBI:29105"/>
        <label>1</label>
    </ligand>
</feature>
<dbReference type="Pfam" id="PF01546">
    <property type="entry name" value="Peptidase_M20"/>
    <property type="match status" value="1"/>
</dbReference>
<feature type="domain" description="Peptidase M20 dimerisation" evidence="5">
    <location>
        <begin position="204"/>
        <end position="287"/>
    </location>
</feature>
<dbReference type="PIRSF" id="PIRSF001235">
    <property type="entry name" value="Amidase_carbamoylase"/>
    <property type="match status" value="1"/>
</dbReference>
<dbReference type="CDD" id="cd03884">
    <property type="entry name" value="M20_bAS"/>
    <property type="match status" value="1"/>
</dbReference>
<dbReference type="AlphaFoldDB" id="A0A512BSX1"/>
<comment type="similarity">
    <text evidence="1">Belongs to the peptidase M20 family.</text>
</comment>
<dbReference type="EMBL" id="BJYU01000035">
    <property type="protein sequence ID" value="GEO15096.1"/>
    <property type="molecule type" value="Genomic_DNA"/>
</dbReference>
<feature type="binding site" evidence="3">
    <location>
        <position position="121"/>
    </location>
    <ligand>
        <name>Zn(2+)</name>
        <dbReference type="ChEBI" id="CHEBI:29105"/>
        <label>2</label>
    </ligand>
</feature>
<organism evidence="6 7">
    <name type="scientific">Microvirga aerophila</name>
    <dbReference type="NCBI Taxonomy" id="670291"/>
    <lineage>
        <taxon>Bacteria</taxon>
        <taxon>Pseudomonadati</taxon>
        <taxon>Pseudomonadota</taxon>
        <taxon>Alphaproteobacteria</taxon>
        <taxon>Hyphomicrobiales</taxon>
        <taxon>Methylobacteriaceae</taxon>
        <taxon>Microvirga</taxon>
    </lineage>
</organism>
<feature type="binding site" evidence="4">
    <location>
        <position position="207"/>
    </location>
    <ligand>
        <name>allantoate</name>
        <dbReference type="ChEBI" id="CHEBI:17536"/>
    </ligand>
</feature>
<dbReference type="Gene3D" id="3.40.630.10">
    <property type="entry name" value="Zn peptidases"/>
    <property type="match status" value="1"/>
</dbReference>
<gene>
    <name evidence="6" type="primary">amaB</name>
    <name evidence="6" type="ORF">MAE02_27920</name>
</gene>
<dbReference type="RefSeq" id="WP_162815734.1">
    <property type="nucleotide sequence ID" value="NZ_BJYU01000035.1"/>
</dbReference>
<feature type="binding site" evidence="3">
    <location>
        <position position="78"/>
    </location>
    <ligand>
        <name>Zn(2+)</name>
        <dbReference type="ChEBI" id="CHEBI:29105"/>
        <label>1</label>
    </ligand>
</feature>
<keyword evidence="3" id="KW-0479">Metal-binding</keyword>
<reference evidence="6 7" key="1">
    <citation type="submission" date="2019-07" db="EMBL/GenBank/DDBJ databases">
        <title>Whole genome shotgun sequence of Microvirga aerophila NBRC 106136.</title>
        <authorList>
            <person name="Hosoyama A."/>
            <person name="Uohara A."/>
            <person name="Ohji S."/>
            <person name="Ichikawa N."/>
        </authorList>
    </citation>
    <scope>NUCLEOTIDE SEQUENCE [LARGE SCALE GENOMIC DNA]</scope>
    <source>
        <strain evidence="6 7">NBRC 106136</strain>
    </source>
</reference>
<evidence type="ECO:0000256" key="1">
    <source>
        <dbReference type="ARBA" id="ARBA00006153"/>
    </source>
</evidence>
<comment type="cofactor">
    <cofactor evidence="3">
        <name>Zn(2+)</name>
        <dbReference type="ChEBI" id="CHEBI:29105"/>
    </cofactor>
    <text evidence="3">Binds 2 Zn(2+) ions per subunit.</text>
</comment>
<dbReference type="GO" id="GO:0016813">
    <property type="term" value="F:hydrolase activity, acting on carbon-nitrogen (but not peptide) bonds, in linear amidines"/>
    <property type="evidence" value="ECO:0007669"/>
    <property type="project" value="InterPro"/>
</dbReference>
<dbReference type="InterPro" id="IPR002933">
    <property type="entry name" value="Peptidase_M20"/>
</dbReference>
<name>A0A512BSX1_9HYPH</name>
<dbReference type="Gene3D" id="3.30.70.360">
    <property type="match status" value="1"/>
</dbReference>
<dbReference type="Proteomes" id="UP000321085">
    <property type="component" value="Unassembled WGS sequence"/>
</dbReference>
<dbReference type="PANTHER" id="PTHR32494:SF5">
    <property type="entry name" value="ALLANTOATE AMIDOHYDROLASE"/>
    <property type="match status" value="1"/>
</dbReference>
<protein>
    <submittedName>
        <fullName evidence="6">Zn-dependent hydrolase</fullName>
    </submittedName>
</protein>
<dbReference type="SUPFAM" id="SSF55031">
    <property type="entry name" value="Bacterial exopeptidase dimerisation domain"/>
    <property type="match status" value="1"/>
</dbReference>